<evidence type="ECO:0000313" key="17">
    <source>
        <dbReference type="Proteomes" id="UP000051497"/>
    </source>
</evidence>
<dbReference type="GO" id="GO:0006270">
    <property type="term" value="P:DNA replication initiation"/>
    <property type="evidence" value="ECO:0007669"/>
    <property type="project" value="TreeGrafter"/>
</dbReference>
<dbReference type="SUPFAM" id="SSF52540">
    <property type="entry name" value="P-loop containing nucleoside triphosphate hydrolases"/>
    <property type="match status" value="2"/>
</dbReference>
<dbReference type="SMART" id="SM00490">
    <property type="entry name" value="HELICc"/>
    <property type="match status" value="1"/>
</dbReference>
<keyword evidence="4 12" id="KW-0547">Nucleotide-binding</keyword>
<protein>
    <recommendedName>
        <fullName evidence="12">Replication restart protein PriA</fullName>
    </recommendedName>
    <alternativeName>
        <fullName evidence="12">ATP-dependent DNA helicase PriA</fullName>
        <ecNumber evidence="12">5.6.2.4</ecNumber>
    </alternativeName>
    <alternativeName>
        <fullName evidence="12">DNA 3'-5' helicase PriA</fullName>
    </alternativeName>
</protein>
<accession>A0A0Q9YZK0</accession>
<evidence type="ECO:0000256" key="1">
    <source>
        <dbReference type="ARBA" id="ARBA00022515"/>
    </source>
</evidence>
<dbReference type="GO" id="GO:1990077">
    <property type="term" value="C:primosome complex"/>
    <property type="evidence" value="ECO:0007669"/>
    <property type="project" value="UniProtKB-UniRule"/>
</dbReference>
<feature type="binding site" evidence="12">
    <location>
        <position position="382"/>
    </location>
    <ligand>
        <name>Zn(2+)</name>
        <dbReference type="ChEBI" id="CHEBI:29105"/>
        <label>2</label>
    </ligand>
</feature>
<dbReference type="InterPro" id="IPR041222">
    <property type="entry name" value="PriA_3primeBD"/>
</dbReference>
<dbReference type="GO" id="GO:0008270">
    <property type="term" value="F:zinc ion binding"/>
    <property type="evidence" value="ECO:0007669"/>
    <property type="project" value="UniProtKB-UniRule"/>
</dbReference>
<dbReference type="InterPro" id="IPR001650">
    <property type="entry name" value="Helicase_C-like"/>
</dbReference>
<evidence type="ECO:0000256" key="2">
    <source>
        <dbReference type="ARBA" id="ARBA00022705"/>
    </source>
</evidence>
<keyword evidence="1 12" id="KW-0639">Primosome</keyword>
<evidence type="ECO:0000256" key="8">
    <source>
        <dbReference type="ARBA" id="ARBA00022840"/>
    </source>
</evidence>
<evidence type="ECO:0000256" key="7">
    <source>
        <dbReference type="ARBA" id="ARBA00022833"/>
    </source>
</evidence>
<dbReference type="EMBL" id="LKAJ02000001">
    <property type="protein sequence ID" value="MCS5712636.1"/>
    <property type="molecule type" value="Genomic_DNA"/>
</dbReference>
<proteinExistence type="inferred from homology"/>
<organism evidence="15">
    <name type="scientific">Candidatus Berkiella aquae</name>
    <dbReference type="NCBI Taxonomy" id="295108"/>
    <lineage>
        <taxon>Bacteria</taxon>
        <taxon>Pseudomonadati</taxon>
        <taxon>Pseudomonadota</taxon>
        <taxon>Gammaproteobacteria</taxon>
        <taxon>Candidatus Berkiellales</taxon>
        <taxon>Candidatus Berkiellaceae</taxon>
        <taxon>Candidatus Berkiella</taxon>
    </lineage>
</organism>
<feature type="binding site" evidence="12">
    <location>
        <position position="400"/>
    </location>
    <ligand>
        <name>Zn(2+)</name>
        <dbReference type="ChEBI" id="CHEBI:29105"/>
        <label>2</label>
    </ligand>
</feature>
<dbReference type="Gene3D" id="3.40.1440.60">
    <property type="entry name" value="PriA, 3(prime) DNA-binding domain"/>
    <property type="match status" value="1"/>
</dbReference>
<feature type="binding site" evidence="12">
    <location>
        <position position="370"/>
    </location>
    <ligand>
        <name>Zn(2+)</name>
        <dbReference type="ChEBI" id="CHEBI:29105"/>
        <label>1</label>
    </ligand>
</feature>
<dbReference type="Proteomes" id="UP000051497">
    <property type="component" value="Unassembled WGS sequence"/>
</dbReference>
<feature type="binding site" evidence="12">
    <location>
        <position position="379"/>
    </location>
    <ligand>
        <name>Zn(2+)</name>
        <dbReference type="ChEBI" id="CHEBI:29105"/>
        <label>2</label>
    </ligand>
</feature>
<dbReference type="GO" id="GO:0006302">
    <property type="term" value="P:double-strand break repair"/>
    <property type="evidence" value="ECO:0007669"/>
    <property type="project" value="InterPro"/>
</dbReference>
<comment type="function">
    <text evidence="12">Initiates the restart of stalled replication forks, which reloads the replicative helicase on sites other than the origin of replication. Recognizes and binds to abandoned replication forks and remodels them to uncover a helicase loading site. Promotes assembly of the primosome at these replication forks.</text>
</comment>
<comment type="catalytic activity">
    <reaction evidence="11 12">
        <text>ATP + H2O = ADP + phosphate + H(+)</text>
        <dbReference type="Rhea" id="RHEA:13065"/>
        <dbReference type="ChEBI" id="CHEBI:15377"/>
        <dbReference type="ChEBI" id="CHEBI:15378"/>
        <dbReference type="ChEBI" id="CHEBI:30616"/>
        <dbReference type="ChEBI" id="CHEBI:43474"/>
        <dbReference type="ChEBI" id="CHEBI:456216"/>
        <dbReference type="EC" id="5.6.2.4"/>
    </reaction>
</comment>
<dbReference type="AlphaFoldDB" id="A0A0Q9YZK0"/>
<dbReference type="Pfam" id="PF00270">
    <property type="entry name" value="DEAD"/>
    <property type="match status" value="1"/>
</dbReference>
<dbReference type="InterPro" id="IPR040498">
    <property type="entry name" value="PriA_CRR"/>
</dbReference>
<dbReference type="GO" id="GO:0043138">
    <property type="term" value="F:3'-5' DNA helicase activity"/>
    <property type="evidence" value="ECO:0007669"/>
    <property type="project" value="UniProtKB-EC"/>
</dbReference>
<evidence type="ECO:0000313" key="15">
    <source>
        <dbReference type="EMBL" id="KRG22161.1"/>
    </source>
</evidence>
<comment type="catalytic activity">
    <reaction evidence="12">
        <text>Couples ATP hydrolysis with the unwinding of duplex DNA by translocating in the 3'-5' direction.</text>
        <dbReference type="EC" id="5.6.2.4"/>
    </reaction>
</comment>
<evidence type="ECO:0000256" key="3">
    <source>
        <dbReference type="ARBA" id="ARBA00022723"/>
    </source>
</evidence>
<dbReference type="InterPro" id="IPR014001">
    <property type="entry name" value="Helicase_ATP-bd"/>
</dbReference>
<keyword evidence="6 12" id="KW-0347">Helicase</keyword>
<dbReference type="InterPro" id="IPR011545">
    <property type="entry name" value="DEAD/DEAH_box_helicase_dom"/>
</dbReference>
<feature type="binding site" evidence="12">
    <location>
        <position position="413"/>
    </location>
    <ligand>
        <name>Zn(2+)</name>
        <dbReference type="ChEBI" id="CHEBI:29105"/>
        <label>1</label>
    </ligand>
</feature>
<keyword evidence="3 12" id="KW-0479">Metal-binding</keyword>
<evidence type="ECO:0000256" key="12">
    <source>
        <dbReference type="HAMAP-Rule" id="MF_00983"/>
    </source>
</evidence>
<feature type="binding site" evidence="12">
    <location>
        <position position="410"/>
    </location>
    <ligand>
        <name>Zn(2+)</name>
        <dbReference type="ChEBI" id="CHEBI:29105"/>
        <label>1</label>
    </ligand>
</feature>
<feature type="domain" description="Helicase C-terminal" evidence="14">
    <location>
        <begin position="405"/>
        <end position="568"/>
    </location>
</feature>
<evidence type="ECO:0000256" key="10">
    <source>
        <dbReference type="ARBA" id="ARBA00023235"/>
    </source>
</evidence>
<sequence length="665" mass="74768">MKAGTIIYQVALNVPLRRLFDYLPPENETPLLARGTRVLVPFGRQTLVGIIFGHSEKSAFSHDQLKAIRQVCDPAPLFPESLCTFIEKTAAYYHHPLGEVAFSGTPSLLREGKPCPSLPDDIAISTQASDIALNEQQQFALQAIHDAQHSFQPFLLEGVTGSGKTEIYLRAAQIASQKNQQILILVPEISLTPQTQQRFIERFGQAVICYHSRMTPKERFIAWLKVKEGHAVIVIGTRSSIFLPFTQLGLIVVDEEHDSSFKQQEGFRYSARDMAVLRAKLLSCPVVLGSATPAFETLYNAQSGKYQHLTLPLRATKVQLPTMTHLDVRHKKLEGGLSAQLIQRIEQHLKNEGQVLLFINRRGFAPTYLCYSCNWMAQCPRCDARLTYHQRKAALICHHCTYQSSVNQQCPDCQSEDLHPVGQGTEQLEAVLTKRFPEIAIARIDSDATRKKGSLEELLHKAHHKEVPLLIGTQMLAKGHHFPHLSLVAIVDADGGLFSVDFRAVERMAQLLIQVAGRAGRVHQAGEVVIQTCFPDHPLLKQIRSQNYPELAQSLLTERSHCQLPPFAHLALIRAHAMTPQLPEQLLAQIQQSLVHLKIEGVQILGPVPAPMHRRQGHYRYQLLIQAKERKPLHQVLSYSTSILEKSKLAKRVRWSLDVDPLEMF</sequence>
<dbReference type="HAMAP" id="MF_00983">
    <property type="entry name" value="PriA"/>
    <property type="match status" value="1"/>
</dbReference>
<evidence type="ECO:0000256" key="6">
    <source>
        <dbReference type="ARBA" id="ARBA00022806"/>
    </source>
</evidence>
<feature type="binding site" evidence="12">
    <location>
        <position position="397"/>
    </location>
    <ligand>
        <name>Zn(2+)</name>
        <dbReference type="ChEBI" id="CHEBI:29105"/>
        <label>2</label>
    </ligand>
</feature>
<keyword evidence="5 12" id="KW-0378">Hydrolase</keyword>
<dbReference type="GO" id="GO:0006269">
    <property type="term" value="P:DNA replication, synthesis of primer"/>
    <property type="evidence" value="ECO:0007669"/>
    <property type="project" value="UniProtKB-KW"/>
</dbReference>
<dbReference type="OrthoDB" id="9759544at2"/>
<dbReference type="Gene3D" id="3.40.50.300">
    <property type="entry name" value="P-loop containing nucleotide triphosphate hydrolases"/>
    <property type="match status" value="2"/>
</dbReference>
<evidence type="ECO:0000256" key="11">
    <source>
        <dbReference type="ARBA" id="ARBA00048988"/>
    </source>
</evidence>
<dbReference type="SMART" id="SM00487">
    <property type="entry name" value="DEXDc"/>
    <property type="match status" value="1"/>
</dbReference>
<feature type="binding site" evidence="12">
    <location>
        <position position="373"/>
    </location>
    <ligand>
        <name>Zn(2+)</name>
        <dbReference type="ChEBI" id="CHEBI:29105"/>
        <label>1</label>
    </ligand>
</feature>
<dbReference type="InterPro" id="IPR042115">
    <property type="entry name" value="PriA_3primeBD_sf"/>
</dbReference>
<dbReference type="STRING" id="295108.HT99x_00578"/>
<dbReference type="GO" id="GO:0003677">
    <property type="term" value="F:DNA binding"/>
    <property type="evidence" value="ECO:0007669"/>
    <property type="project" value="UniProtKB-UniRule"/>
</dbReference>
<name>A0A0Q9YZK0_9GAMM</name>
<dbReference type="GO" id="GO:0006310">
    <property type="term" value="P:DNA recombination"/>
    <property type="evidence" value="ECO:0007669"/>
    <property type="project" value="InterPro"/>
</dbReference>
<evidence type="ECO:0000259" key="13">
    <source>
        <dbReference type="PROSITE" id="PS51192"/>
    </source>
</evidence>
<dbReference type="EMBL" id="LKAJ01000002">
    <property type="protein sequence ID" value="KRG22161.1"/>
    <property type="molecule type" value="Genomic_DNA"/>
</dbReference>
<reference evidence="16" key="2">
    <citation type="journal article" date="2016" name="Genome Announc.">
        <title>Draft Genome Sequences of Two Novel Amoeba-Resistant Intranuclear Bacteria, 'Candidatus Berkiella cookevillensis' and 'Candidatus Berkiella aquae'.</title>
        <authorList>
            <person name="Mehari Y.T."/>
            <person name="Arivett B.A."/>
            <person name="Farone A.L."/>
            <person name="Gunderson J.H."/>
            <person name="Farone M.B."/>
        </authorList>
    </citation>
    <scope>NUCLEOTIDE SEQUENCE</scope>
    <source>
        <strain evidence="16">HT99</strain>
    </source>
</reference>
<dbReference type="GO" id="GO:0016787">
    <property type="term" value="F:hydrolase activity"/>
    <property type="evidence" value="ECO:0007669"/>
    <property type="project" value="UniProtKB-KW"/>
</dbReference>
<dbReference type="PANTHER" id="PTHR30580">
    <property type="entry name" value="PRIMOSOMAL PROTEIN N"/>
    <property type="match status" value="1"/>
</dbReference>
<reference evidence="16" key="3">
    <citation type="submission" date="2021-06" db="EMBL/GenBank/DDBJ databases">
        <title>Genomic Description and Analysis of Intracellular Bacteria, Candidatus Berkiella cookevillensis and Candidatus Berkiella aquae.</title>
        <authorList>
            <person name="Kidane D.T."/>
            <person name="Mehari Y.T."/>
            <person name="Rice F.C."/>
            <person name="Arivett B.A."/>
            <person name="Farone A.L."/>
            <person name="Berk S.G."/>
            <person name="Farone M.B."/>
        </authorList>
    </citation>
    <scope>NUCLEOTIDE SEQUENCE</scope>
    <source>
        <strain evidence="16">HT99</strain>
    </source>
</reference>
<dbReference type="Pfam" id="PF18319">
    <property type="entry name" value="Zn_ribbon_PriA"/>
    <property type="match status" value="1"/>
</dbReference>
<dbReference type="FunFam" id="3.40.50.300:FF:000489">
    <property type="entry name" value="Primosome assembly protein PriA"/>
    <property type="match status" value="1"/>
</dbReference>
<keyword evidence="8 12" id="KW-0067">ATP-binding</keyword>
<keyword evidence="7 12" id="KW-0862">Zinc</keyword>
<evidence type="ECO:0000256" key="4">
    <source>
        <dbReference type="ARBA" id="ARBA00022741"/>
    </source>
</evidence>
<dbReference type="FunFam" id="3.40.1440.60:FF:000001">
    <property type="entry name" value="Primosomal protein N"/>
    <property type="match status" value="1"/>
</dbReference>
<dbReference type="CDD" id="cd17929">
    <property type="entry name" value="DEXHc_priA"/>
    <property type="match status" value="1"/>
</dbReference>
<dbReference type="EC" id="5.6.2.4" evidence="12"/>
<comment type="similarity">
    <text evidence="12">Belongs to the helicase family. PriA subfamily.</text>
</comment>
<dbReference type="PROSITE" id="PS51194">
    <property type="entry name" value="HELICASE_CTER"/>
    <property type="match status" value="1"/>
</dbReference>
<dbReference type="PATRIC" id="fig|1590043.3.peg.582"/>
<gene>
    <name evidence="12 15" type="primary">priA</name>
    <name evidence="15" type="ORF">HT99x_00578</name>
    <name evidence="16" type="ORF">HT99x_014450</name>
</gene>
<dbReference type="Pfam" id="PF17764">
    <property type="entry name" value="PriA_3primeBD"/>
    <property type="match status" value="1"/>
</dbReference>
<evidence type="ECO:0000259" key="14">
    <source>
        <dbReference type="PROSITE" id="PS51194"/>
    </source>
</evidence>
<evidence type="ECO:0000256" key="5">
    <source>
        <dbReference type="ARBA" id="ARBA00022801"/>
    </source>
</evidence>
<comment type="subunit">
    <text evidence="12">Component of the replication restart primosome.</text>
</comment>
<keyword evidence="10 12" id="KW-0413">Isomerase</keyword>
<dbReference type="NCBIfam" id="TIGR00595">
    <property type="entry name" value="priA"/>
    <property type="match status" value="1"/>
</dbReference>
<comment type="cofactor">
    <cofactor evidence="12">
        <name>Zn(2+)</name>
        <dbReference type="ChEBI" id="CHEBI:29105"/>
    </cofactor>
    <text evidence="12">Binds 2 zinc ions per subunit.</text>
</comment>
<reference evidence="15" key="1">
    <citation type="submission" date="2015-09" db="EMBL/GenBank/DDBJ databases">
        <title>Draft Genome Sequences of Two Novel Amoeba-resistant Intranuclear Bacteria, Candidatus Berkiella cookevillensis and Candidatus Berkiella aquae.</title>
        <authorList>
            <person name="Mehari Y.T."/>
            <person name="Arivett B.A."/>
            <person name="Farone A.L."/>
            <person name="Gunderson J.H."/>
            <person name="Farone M.B."/>
        </authorList>
    </citation>
    <scope>NUCLEOTIDE SEQUENCE [LARGE SCALE GENOMIC DNA]</scope>
    <source>
        <strain evidence="15">HT99</strain>
    </source>
</reference>
<dbReference type="PROSITE" id="PS51192">
    <property type="entry name" value="HELICASE_ATP_BIND_1"/>
    <property type="match status" value="1"/>
</dbReference>
<dbReference type="Pfam" id="PF00271">
    <property type="entry name" value="Helicase_C"/>
    <property type="match status" value="1"/>
</dbReference>
<dbReference type="GO" id="GO:0005524">
    <property type="term" value="F:ATP binding"/>
    <property type="evidence" value="ECO:0007669"/>
    <property type="project" value="UniProtKB-UniRule"/>
</dbReference>
<dbReference type="CDD" id="cd18804">
    <property type="entry name" value="SF2_C_priA"/>
    <property type="match status" value="1"/>
</dbReference>
<keyword evidence="2 12" id="KW-0235">DNA replication</keyword>
<keyword evidence="9 12" id="KW-0238">DNA-binding</keyword>
<dbReference type="InterPro" id="IPR041236">
    <property type="entry name" value="PriA_C"/>
</dbReference>
<dbReference type="InterPro" id="IPR005259">
    <property type="entry name" value="PriA"/>
</dbReference>
<feature type="domain" description="Helicase ATP-binding" evidence="13">
    <location>
        <begin position="145"/>
        <end position="311"/>
    </location>
</feature>
<dbReference type="RefSeq" id="WP_075065222.1">
    <property type="nucleotide sequence ID" value="NZ_LKAJ02000001.1"/>
</dbReference>
<evidence type="ECO:0000256" key="9">
    <source>
        <dbReference type="ARBA" id="ARBA00023125"/>
    </source>
</evidence>
<evidence type="ECO:0000313" key="16">
    <source>
        <dbReference type="EMBL" id="MCS5712636.1"/>
    </source>
</evidence>
<dbReference type="PANTHER" id="PTHR30580:SF0">
    <property type="entry name" value="PRIMOSOMAL PROTEIN N"/>
    <property type="match status" value="1"/>
</dbReference>
<dbReference type="InterPro" id="IPR027417">
    <property type="entry name" value="P-loop_NTPase"/>
</dbReference>
<keyword evidence="17" id="KW-1185">Reference proteome</keyword>
<dbReference type="Pfam" id="PF18074">
    <property type="entry name" value="PriA_C"/>
    <property type="match status" value="1"/>
</dbReference>
<comment type="caution">
    <text evidence="15">The sequence shown here is derived from an EMBL/GenBank/DDBJ whole genome shotgun (WGS) entry which is preliminary data.</text>
</comment>
<dbReference type="NCBIfam" id="NF004067">
    <property type="entry name" value="PRK05580.1-4"/>
    <property type="match status" value="1"/>
</dbReference>